<dbReference type="PIRSF" id="PIRSF021383">
    <property type="entry name" value="YunB"/>
    <property type="match status" value="1"/>
</dbReference>
<keyword evidence="1" id="KW-0812">Transmembrane</keyword>
<keyword evidence="1" id="KW-0472">Membrane</keyword>
<evidence type="ECO:0000256" key="1">
    <source>
        <dbReference type="SAM" id="Phobius"/>
    </source>
</evidence>
<dbReference type="EMBL" id="QWVT01000023">
    <property type="protein sequence ID" value="RID84199.1"/>
    <property type="molecule type" value="Genomic_DNA"/>
</dbReference>
<keyword evidence="3" id="KW-1185">Reference proteome</keyword>
<proteinExistence type="predicted"/>
<gene>
    <name evidence="2" type="primary">yunB</name>
    <name evidence="2" type="ORF">D1970_13865</name>
</gene>
<dbReference type="RefSeq" id="WP_119113467.1">
    <property type="nucleotide sequence ID" value="NZ_CBCSEO010000010.1"/>
</dbReference>
<organism evidence="2 3">
    <name type="scientific">Mesobacillus zeae</name>
    <dbReference type="NCBI Taxonomy" id="1917180"/>
    <lineage>
        <taxon>Bacteria</taxon>
        <taxon>Bacillati</taxon>
        <taxon>Bacillota</taxon>
        <taxon>Bacilli</taxon>
        <taxon>Bacillales</taxon>
        <taxon>Bacillaceae</taxon>
        <taxon>Mesobacillus</taxon>
    </lineage>
</organism>
<dbReference type="AlphaFoldDB" id="A0A398B2P4"/>
<dbReference type="NCBIfam" id="TIGR02832">
    <property type="entry name" value="spo_yunB"/>
    <property type="match status" value="1"/>
</dbReference>
<dbReference type="Pfam" id="PF09560">
    <property type="entry name" value="Spore_YunB"/>
    <property type="match status" value="1"/>
</dbReference>
<dbReference type="OrthoDB" id="1649278at2"/>
<accession>A0A398B2P4</accession>
<name>A0A398B2P4_9BACI</name>
<sequence>MRLRKRVIKRGPLSLNQIFIITFITFVICTFQSLWLINKYIEPTLISVAETKARQFAALAINDAISTEIVGNLDMTDLIIIHKDKDTLGYSFNPKIYNKVISDASKRVQHNLDNIVDTLPEEENETNLKKGKDNNGEKIIYNIPLGMATNNTLFMNMGPKIPVKFEILGNVISDVETRIKQTGINNTFLEIYVKVTVQMNVVIPLVEKQIEISNSIKIGDLFLQGDVPQYYNGNSGGKSDVNPIIVPDGQ</sequence>
<keyword evidence="1" id="KW-1133">Transmembrane helix</keyword>
<evidence type="ECO:0000313" key="3">
    <source>
        <dbReference type="Proteomes" id="UP000265816"/>
    </source>
</evidence>
<dbReference type="Proteomes" id="UP000265816">
    <property type="component" value="Unassembled WGS sequence"/>
</dbReference>
<protein>
    <submittedName>
        <fullName evidence="2">Sporulation protein YunB</fullName>
    </submittedName>
</protein>
<reference evidence="2 3" key="1">
    <citation type="submission" date="2018-08" db="EMBL/GenBank/DDBJ databases">
        <title>Bacillus jemisoniae sp. nov., Bacillus chryseoplanitiae sp. nov., Bacillus resnikiae sp. nov., and Bacillus frankliniae sp. nov., isolated from Viking spacecraft and associated surfaces.</title>
        <authorList>
            <person name="Seuylemezian A."/>
            <person name="Vaishampayan P."/>
        </authorList>
    </citation>
    <scope>NUCLEOTIDE SEQUENCE [LARGE SCALE GENOMIC DNA]</scope>
    <source>
        <strain evidence="2 3">JJ-247</strain>
    </source>
</reference>
<dbReference type="InterPro" id="IPR014197">
    <property type="entry name" value="Sporulation_prot_YunB"/>
</dbReference>
<comment type="caution">
    <text evidence="2">The sequence shown here is derived from an EMBL/GenBank/DDBJ whole genome shotgun (WGS) entry which is preliminary data.</text>
</comment>
<feature type="transmembrane region" description="Helical" evidence="1">
    <location>
        <begin position="12"/>
        <end position="37"/>
    </location>
</feature>
<evidence type="ECO:0000313" key="2">
    <source>
        <dbReference type="EMBL" id="RID84199.1"/>
    </source>
</evidence>